<dbReference type="Proteomes" id="UP000006890">
    <property type="component" value="Chromosome"/>
</dbReference>
<keyword evidence="5" id="KW-1185">Reference proteome</keyword>
<feature type="domain" description="Glycoside hydrolase 35 catalytic" evidence="3">
    <location>
        <begin position="48"/>
        <end position="385"/>
    </location>
</feature>
<dbReference type="Gene3D" id="3.20.20.80">
    <property type="entry name" value="Glycosidases"/>
    <property type="match status" value="1"/>
</dbReference>
<dbReference type="Gene3D" id="2.102.20.10">
    <property type="entry name" value="Beta-galactosidase, domain 2"/>
    <property type="match status" value="1"/>
</dbReference>
<keyword evidence="4" id="KW-0378">Hydrolase</keyword>
<accession>E4QB48</accession>
<dbReference type="InterPro" id="IPR037110">
    <property type="entry name" value="Betagal_dom2_sf"/>
</dbReference>
<dbReference type="InterPro" id="IPR001944">
    <property type="entry name" value="Glycoside_Hdrlase_35"/>
</dbReference>
<dbReference type="STRING" id="632292.Calhy_0273"/>
<protein>
    <submittedName>
        <fullName evidence="4">Glycoside hydrolase family 35</fullName>
    </submittedName>
</protein>
<gene>
    <name evidence="4" type="ordered locus">Calhy_0273</name>
</gene>
<comment type="similarity">
    <text evidence="1 2">Belongs to the glycosyl hydrolase 35 family.</text>
</comment>
<reference evidence="4 5" key="2">
    <citation type="journal article" date="2011" name="J. Bacteriol.">
        <title>Complete genome sequences for the anaerobic, extremely thermophilic plant biomass-degrading bacteria Caldicellulosiruptor hydrothermalis, Caldicellulosiruptor kristjanssonii, Caldicellulosiruptor kronotskyensis, Caldicellulosiruptor owensenis, and Caldicellulosiruptor lactoaceticus.</title>
        <authorList>
            <person name="Blumer-Schuette S.E."/>
            <person name="Ozdemir I."/>
            <person name="Mistry D."/>
            <person name="Lucas S."/>
            <person name="Lapidus A."/>
            <person name="Cheng J.F."/>
            <person name="Goodwin L.A."/>
            <person name="Pitluck S."/>
            <person name="Land M.L."/>
            <person name="Hauser L.J."/>
            <person name="Woyke T."/>
            <person name="Mikhailova N."/>
            <person name="Pati A."/>
            <person name="Kyrpides N.C."/>
            <person name="Ivanova N."/>
            <person name="Detter J.C."/>
            <person name="Walston-Davenport K."/>
            <person name="Han S."/>
            <person name="Adams M.W."/>
            <person name="Kelly R.M."/>
        </authorList>
    </citation>
    <scope>NUCLEOTIDE SEQUENCE [LARGE SCALE GENOMIC DNA]</scope>
    <source>
        <strain evidence="5">DSM 18901 / VKM B-2411 / 108</strain>
    </source>
</reference>
<evidence type="ECO:0000313" key="5">
    <source>
        <dbReference type="Proteomes" id="UP000006890"/>
    </source>
</evidence>
<dbReference type="PANTHER" id="PTHR23421">
    <property type="entry name" value="BETA-GALACTOSIDASE RELATED"/>
    <property type="match status" value="1"/>
</dbReference>
<dbReference type="Pfam" id="PF01301">
    <property type="entry name" value="Glyco_hydro_35"/>
    <property type="match status" value="1"/>
</dbReference>
<name>E4QB48_CALH1</name>
<dbReference type="EMBL" id="CP002219">
    <property type="protein sequence ID" value="ADQ06026.1"/>
    <property type="molecule type" value="Genomic_DNA"/>
</dbReference>
<evidence type="ECO:0000256" key="1">
    <source>
        <dbReference type="ARBA" id="ARBA00009809"/>
    </source>
</evidence>
<dbReference type="InterPro" id="IPR031330">
    <property type="entry name" value="Gly_Hdrlase_35_cat"/>
</dbReference>
<dbReference type="CAZy" id="GH35">
    <property type="family name" value="Glycoside Hydrolase Family 35"/>
</dbReference>
<organism evidence="4 5">
    <name type="scientific">Caldicellulosiruptor hydrothermalis (strain DSM 18901 / VKM B-2411 / 108)</name>
    <dbReference type="NCBI Taxonomy" id="632292"/>
    <lineage>
        <taxon>Bacteria</taxon>
        <taxon>Bacillati</taxon>
        <taxon>Bacillota</taxon>
        <taxon>Bacillota incertae sedis</taxon>
        <taxon>Caldicellulosiruptorales</taxon>
        <taxon>Caldicellulosiruptoraceae</taxon>
        <taxon>Caldicellulosiruptor</taxon>
    </lineage>
</organism>
<reference key="1">
    <citation type="submission" date="2010-09" db="EMBL/GenBank/DDBJ databases">
        <title>Complete sequence of Caldicellulosiruptor hydrothermalis 108.</title>
        <authorList>
            <consortium name="US DOE Joint Genome Institute"/>
            <person name="Lucas S."/>
            <person name="Copeland A."/>
            <person name="Lapidus A."/>
            <person name="Cheng J.-F."/>
            <person name="Bruce D."/>
            <person name="Goodwin L."/>
            <person name="Pitluck S."/>
            <person name="Davenport K."/>
            <person name="Detter J.C."/>
            <person name="Han C."/>
            <person name="Tapia R."/>
            <person name="Land M."/>
            <person name="Hauser L."/>
            <person name="Chang Y.-J."/>
            <person name="Jeffries C."/>
            <person name="Kyrpides N."/>
            <person name="Ivanova N."/>
            <person name="Mikhailova N."/>
            <person name="Blumer-Schuette S.E."/>
            <person name="Kelly R.M."/>
            <person name="Woyke T."/>
        </authorList>
    </citation>
    <scope>NUCLEOTIDE SEQUENCE</scope>
    <source>
        <strain>108</strain>
    </source>
</reference>
<dbReference type="eggNOG" id="COG1874">
    <property type="taxonomic scope" value="Bacteria"/>
</dbReference>
<proteinExistence type="inferred from homology"/>
<evidence type="ECO:0000256" key="2">
    <source>
        <dbReference type="RuleBase" id="RU003679"/>
    </source>
</evidence>
<evidence type="ECO:0000259" key="3">
    <source>
        <dbReference type="Pfam" id="PF01301"/>
    </source>
</evidence>
<dbReference type="HOGENOM" id="CLU_018711_0_0_9"/>
<dbReference type="AlphaFoldDB" id="E4QB48"/>
<dbReference type="SUPFAM" id="SSF51445">
    <property type="entry name" value="(Trans)glycosidases"/>
    <property type="match status" value="1"/>
</dbReference>
<dbReference type="GO" id="GO:0004553">
    <property type="term" value="F:hydrolase activity, hydrolyzing O-glycosyl compounds"/>
    <property type="evidence" value="ECO:0007669"/>
    <property type="project" value="InterPro"/>
</dbReference>
<dbReference type="GO" id="GO:0005975">
    <property type="term" value="P:carbohydrate metabolic process"/>
    <property type="evidence" value="ECO:0007669"/>
    <property type="project" value="InterPro"/>
</dbReference>
<dbReference type="PRINTS" id="PR00742">
    <property type="entry name" value="GLHYDRLASE35"/>
</dbReference>
<dbReference type="KEGG" id="chd:Calhy_0273"/>
<evidence type="ECO:0000313" key="4">
    <source>
        <dbReference type="EMBL" id="ADQ06026.1"/>
    </source>
</evidence>
<dbReference type="InterPro" id="IPR017853">
    <property type="entry name" value="GH"/>
</dbReference>
<sequence length="797" mass="92996">MIMHIVVNVDMTCPQKKISLLSFGGKNSSIEILVTNKYLLKNKIPWLPTMGEFHFSRYPEDLWEKEILKIKFGGIQIIATYLFWIYHEEIEGEFEWSGNKNVRKFVELCKKHDMFVFLRVGPWAHGECRNGGFPDWLLQKGCNLRTDDPMYLEYVERWYREIAKQVDGLYFDQDGPIIGIQLENELYNNKEHIVTLKKIANKVGLRAPIYTVTGWGPKGGAEFPEGEVVPVFGGYPEAPWEQHTKELPPNPNFFFTRLRNDAGIGNDLIPSSNDALSDDQEVYNYPFWTCELGGGIQKTYHRRPYINPDDVGAIALVKLGSGCTLLGYYMYHGGRHAIGKLSTLQESKDTGYPNDYPVISYDFQAPLGEFGEVRRHYHILRNLHMFVEDFGDILAPMEIYLPELVPANRFDTTTPRVAVRSNGKSGFVFFNNYQRNPKLSDIEKLQVKIQLPEKALTVPFQPFTLERDAYFFLPFNFDVGSFKIVYATAQPLCKLYNEKDEELIYVFKKCKGLEVEYVFEGDITENIVSHKEFSEVCNIEGSSYTRISNVQLGVEKSILLKHKESDKNVKIITLDQMHAEKTWKLKINNRERILICPTHNIFVEDDTVHVFGENPEGYFYLYPAYEDDKIEFDENLRAEMVAENLYRISFWFEEITTDVKWYEEEFVKNEFDRFLYADVNGKGNIKQFKLRYKIWGNKEDLDDLLLEVEYVGDVIQAFVDNKLVNDDFYDGFNRFHLSLKELNFPEEIIIKMSAISKFHDIYLQKVPDYKDNDRVAVIKSAKLIPVYKREIKFIKRR</sequence>